<dbReference type="InterPro" id="IPR011006">
    <property type="entry name" value="CheY-like_superfamily"/>
</dbReference>
<dbReference type="SUPFAM" id="SSF52172">
    <property type="entry name" value="CheY-like"/>
    <property type="match status" value="1"/>
</dbReference>
<organism evidence="1 2">
    <name type="scientific">Cohnella rhizosphaerae</name>
    <dbReference type="NCBI Taxonomy" id="1457232"/>
    <lineage>
        <taxon>Bacteria</taxon>
        <taxon>Bacillati</taxon>
        <taxon>Bacillota</taxon>
        <taxon>Bacilli</taxon>
        <taxon>Bacillales</taxon>
        <taxon>Paenibacillaceae</taxon>
        <taxon>Cohnella</taxon>
    </lineage>
</organism>
<name>A0A9X4L0S6_9BACL</name>
<protein>
    <submittedName>
        <fullName evidence="1">Uncharacterized protein</fullName>
    </submittedName>
</protein>
<sequence length="68" mass="7493">MRAILIDDERPALLQLQWLLDKEPDVEVCGAYQTAADGLAHLSREAVDLVFFGHGNAGHGGAWRPQRP</sequence>
<dbReference type="AlphaFoldDB" id="A0A9X4L0S6"/>
<keyword evidence="2" id="KW-1185">Reference proteome</keyword>
<reference evidence="1" key="1">
    <citation type="submission" date="2022-10" db="EMBL/GenBank/DDBJ databases">
        <title>Comparative genomic analysis of Cohnella hashimotonis sp. nov., isolated from the International Space Station.</title>
        <authorList>
            <person name="Simpson A."/>
            <person name="Venkateswaran K."/>
        </authorList>
    </citation>
    <scope>NUCLEOTIDE SEQUENCE</scope>
    <source>
        <strain evidence="1">DSM 28161</strain>
    </source>
</reference>
<accession>A0A9X4L0S6</accession>
<evidence type="ECO:0000313" key="1">
    <source>
        <dbReference type="EMBL" id="MDG0814457.1"/>
    </source>
</evidence>
<evidence type="ECO:0000313" key="2">
    <source>
        <dbReference type="Proteomes" id="UP001153404"/>
    </source>
</evidence>
<dbReference type="RefSeq" id="WP_277539412.1">
    <property type="nucleotide sequence ID" value="NZ_JAPDIA010000009.1"/>
</dbReference>
<proteinExistence type="predicted"/>
<dbReference type="Proteomes" id="UP001153404">
    <property type="component" value="Unassembled WGS sequence"/>
</dbReference>
<comment type="caution">
    <text evidence="1">The sequence shown here is derived from an EMBL/GenBank/DDBJ whole genome shotgun (WGS) entry which is preliminary data.</text>
</comment>
<gene>
    <name evidence="1" type="ORF">OMP40_38120</name>
</gene>
<dbReference type="EMBL" id="JAPDIA010000009">
    <property type="protein sequence ID" value="MDG0814457.1"/>
    <property type="molecule type" value="Genomic_DNA"/>
</dbReference>